<evidence type="ECO:0000313" key="2">
    <source>
        <dbReference type="Proteomes" id="UP001057291"/>
    </source>
</evidence>
<gene>
    <name evidence="1" type="ORF">DNHGIG_40800</name>
</gene>
<dbReference type="Proteomes" id="UP001057291">
    <property type="component" value="Unassembled WGS sequence"/>
</dbReference>
<sequence>MKGEIIHDETDGKDLTGISLAIGNGIRQLKSLCKRDTSIYVFS</sequence>
<dbReference type="AlphaFoldDB" id="A0AAV4LL94"/>
<dbReference type="EMBL" id="BOQE01000002">
    <property type="protein sequence ID" value="GIM48531.1"/>
    <property type="molecule type" value="Genomic_DNA"/>
</dbReference>
<protein>
    <submittedName>
        <fullName evidence="1">Uncharacterized protein</fullName>
    </submittedName>
</protein>
<accession>A0AAV4LL94</accession>
<proteinExistence type="predicted"/>
<evidence type="ECO:0000313" key="1">
    <source>
        <dbReference type="EMBL" id="GIM48531.1"/>
    </source>
</evidence>
<name>A0AAV4LL94_9BACL</name>
<keyword evidence="2" id="KW-1185">Reference proteome</keyword>
<organism evidence="1 2">
    <name type="scientific">Collibacillus ludicampi</name>
    <dbReference type="NCBI Taxonomy" id="2771369"/>
    <lineage>
        <taxon>Bacteria</taxon>
        <taxon>Bacillati</taxon>
        <taxon>Bacillota</taxon>
        <taxon>Bacilli</taxon>
        <taxon>Bacillales</taxon>
        <taxon>Alicyclobacillaceae</taxon>
        <taxon>Collibacillus</taxon>
    </lineage>
</organism>
<comment type="caution">
    <text evidence="1">The sequence shown here is derived from an EMBL/GenBank/DDBJ whole genome shotgun (WGS) entry which is preliminary data.</text>
</comment>
<reference evidence="1" key="1">
    <citation type="journal article" date="2023" name="Int. J. Syst. Evol. Microbiol.">
        <title>Collibacillus ludicampi gen. nov., sp. nov., a new soil bacterium of the family Alicyclobacillaceae.</title>
        <authorList>
            <person name="Jojima T."/>
            <person name="Ioku Y."/>
            <person name="Fukuta Y."/>
            <person name="Shirasaka N."/>
            <person name="Matsumura Y."/>
            <person name="Mori M."/>
        </authorList>
    </citation>
    <scope>NUCLEOTIDE SEQUENCE</scope>
    <source>
        <strain evidence="1">TP075</strain>
    </source>
</reference>